<organism evidence="1 2">
    <name type="scientific">Elysia crispata</name>
    <name type="common">lettuce slug</name>
    <dbReference type="NCBI Taxonomy" id="231223"/>
    <lineage>
        <taxon>Eukaryota</taxon>
        <taxon>Metazoa</taxon>
        <taxon>Spiralia</taxon>
        <taxon>Lophotrochozoa</taxon>
        <taxon>Mollusca</taxon>
        <taxon>Gastropoda</taxon>
        <taxon>Heterobranchia</taxon>
        <taxon>Euthyneura</taxon>
        <taxon>Panpulmonata</taxon>
        <taxon>Sacoglossa</taxon>
        <taxon>Placobranchoidea</taxon>
        <taxon>Plakobranchidae</taxon>
        <taxon>Elysia</taxon>
    </lineage>
</organism>
<feature type="non-terminal residue" evidence="1">
    <location>
        <position position="1"/>
    </location>
</feature>
<proteinExistence type="predicted"/>
<dbReference type="AlphaFoldDB" id="A0AAE0ZNB1"/>
<comment type="caution">
    <text evidence="1">The sequence shown here is derived from an EMBL/GenBank/DDBJ whole genome shotgun (WGS) entry which is preliminary data.</text>
</comment>
<reference evidence="1" key="1">
    <citation type="journal article" date="2023" name="G3 (Bethesda)">
        <title>A reference genome for the long-term kleptoplast-retaining sea slug Elysia crispata morphotype clarki.</title>
        <authorList>
            <person name="Eastman K.E."/>
            <person name="Pendleton A.L."/>
            <person name="Shaikh M.A."/>
            <person name="Suttiyut T."/>
            <person name="Ogas R."/>
            <person name="Tomko P."/>
            <person name="Gavelis G."/>
            <person name="Widhalm J.R."/>
            <person name="Wisecaver J.H."/>
        </authorList>
    </citation>
    <scope>NUCLEOTIDE SEQUENCE</scope>
    <source>
        <strain evidence="1">ECLA1</strain>
    </source>
</reference>
<dbReference type="EMBL" id="JAWDGP010003615">
    <property type="protein sequence ID" value="KAK3772584.1"/>
    <property type="molecule type" value="Genomic_DNA"/>
</dbReference>
<accession>A0AAE0ZNB1</accession>
<gene>
    <name evidence="1" type="ORF">RRG08_056898</name>
</gene>
<name>A0AAE0ZNB1_9GAST</name>
<sequence length="48" mass="5274">TETPQKPLDVTKAAADRAAERGLYVASLCHRIVSGNRISEQRAAQYCQ</sequence>
<evidence type="ECO:0000313" key="1">
    <source>
        <dbReference type="EMBL" id="KAK3772584.1"/>
    </source>
</evidence>
<dbReference type="Proteomes" id="UP001283361">
    <property type="component" value="Unassembled WGS sequence"/>
</dbReference>
<keyword evidence="2" id="KW-1185">Reference proteome</keyword>
<evidence type="ECO:0000313" key="2">
    <source>
        <dbReference type="Proteomes" id="UP001283361"/>
    </source>
</evidence>
<protein>
    <submittedName>
        <fullName evidence="1">Uncharacterized protein</fullName>
    </submittedName>
</protein>